<feature type="region of interest" description="Disordered" evidence="1">
    <location>
        <begin position="40"/>
        <end position="61"/>
    </location>
</feature>
<name>A0A5C4R0I8_9RHOB</name>
<dbReference type="EMBL" id="VDDC01000102">
    <property type="protein sequence ID" value="TNH37475.1"/>
    <property type="molecule type" value="Genomic_DNA"/>
</dbReference>
<reference evidence="3 4" key="1">
    <citation type="submission" date="2019-06" db="EMBL/GenBank/DDBJ databases">
        <authorList>
            <person name="Li J."/>
        </authorList>
    </citation>
    <scope>NUCLEOTIDE SEQUENCE [LARGE SCALE GENOMIC DNA]</scope>
    <source>
        <strain evidence="3 4">CGMCC 1.8012</strain>
    </source>
</reference>
<evidence type="ECO:0000313" key="4">
    <source>
        <dbReference type="Proteomes" id="UP000304880"/>
    </source>
</evidence>
<evidence type="ECO:0000313" key="3">
    <source>
        <dbReference type="EMBL" id="TNH37475.1"/>
    </source>
</evidence>
<proteinExistence type="predicted"/>
<accession>A0A5C4R0I8</accession>
<sequence>MPHHDHLDHIRHTPRPPASGIGLGAVLGIFLAAAGTGYLLTRQPERRPADNAPRRAAKHGP</sequence>
<gene>
    <name evidence="3" type="ORF">FHD67_20145</name>
</gene>
<dbReference type="AlphaFoldDB" id="A0A5C4R0I8"/>
<dbReference type="Proteomes" id="UP000304880">
    <property type="component" value="Unassembled WGS sequence"/>
</dbReference>
<keyword evidence="4" id="KW-1185">Reference proteome</keyword>
<feature type="compositionally biased region" description="Basic and acidic residues" evidence="1">
    <location>
        <begin position="43"/>
        <end position="53"/>
    </location>
</feature>
<keyword evidence="2" id="KW-0812">Transmembrane</keyword>
<evidence type="ECO:0000256" key="2">
    <source>
        <dbReference type="SAM" id="Phobius"/>
    </source>
</evidence>
<organism evidence="3 4">
    <name type="scientific">Paracoccus haeundaensis</name>
    <dbReference type="NCBI Taxonomy" id="225362"/>
    <lineage>
        <taxon>Bacteria</taxon>
        <taxon>Pseudomonadati</taxon>
        <taxon>Pseudomonadota</taxon>
        <taxon>Alphaproteobacteria</taxon>
        <taxon>Rhodobacterales</taxon>
        <taxon>Paracoccaceae</taxon>
        <taxon>Paracoccus</taxon>
    </lineage>
</organism>
<comment type="caution">
    <text evidence="3">The sequence shown here is derived from an EMBL/GenBank/DDBJ whole genome shotgun (WGS) entry which is preliminary data.</text>
</comment>
<feature type="transmembrane region" description="Helical" evidence="2">
    <location>
        <begin position="20"/>
        <end position="40"/>
    </location>
</feature>
<dbReference type="RefSeq" id="WP_139599856.1">
    <property type="nucleotide sequence ID" value="NZ_VDDC01000102.1"/>
</dbReference>
<protein>
    <submittedName>
        <fullName evidence="3">Uncharacterized protein</fullName>
    </submittedName>
</protein>
<evidence type="ECO:0000256" key="1">
    <source>
        <dbReference type="SAM" id="MobiDB-lite"/>
    </source>
</evidence>
<keyword evidence="2" id="KW-0472">Membrane</keyword>
<keyword evidence="2" id="KW-1133">Transmembrane helix</keyword>
<feature type="non-terminal residue" evidence="3">
    <location>
        <position position="61"/>
    </location>
</feature>